<feature type="domain" description="Periplasmic binding protein" evidence="3">
    <location>
        <begin position="74"/>
        <end position="297"/>
    </location>
</feature>
<feature type="region of interest" description="Disordered" evidence="2">
    <location>
        <begin position="359"/>
        <end position="385"/>
    </location>
</feature>
<dbReference type="CDD" id="cd01536">
    <property type="entry name" value="PBP1_ABC_sugar_binding-like"/>
    <property type="match status" value="1"/>
</dbReference>
<dbReference type="EMBL" id="SSSM01000005">
    <property type="protein sequence ID" value="THG29330.1"/>
    <property type="molecule type" value="Genomic_DNA"/>
</dbReference>
<reference evidence="4 5" key="1">
    <citation type="submission" date="2019-04" db="EMBL/GenBank/DDBJ databases">
        <authorList>
            <person name="Jiang L."/>
        </authorList>
    </citation>
    <scope>NUCLEOTIDE SEQUENCE [LARGE SCALE GENOMIC DNA]</scope>
    <source>
        <strain evidence="4 5">YIM 131853</strain>
    </source>
</reference>
<evidence type="ECO:0000313" key="4">
    <source>
        <dbReference type="EMBL" id="THG29330.1"/>
    </source>
</evidence>
<dbReference type="Gene3D" id="3.40.50.2300">
    <property type="match status" value="2"/>
</dbReference>
<keyword evidence="5" id="KW-1185">Reference proteome</keyword>
<evidence type="ECO:0000259" key="3">
    <source>
        <dbReference type="Pfam" id="PF13407"/>
    </source>
</evidence>
<evidence type="ECO:0000313" key="5">
    <source>
        <dbReference type="Proteomes" id="UP000309133"/>
    </source>
</evidence>
<dbReference type="Proteomes" id="UP000309133">
    <property type="component" value="Unassembled WGS sequence"/>
</dbReference>
<dbReference type="GO" id="GO:0030246">
    <property type="term" value="F:carbohydrate binding"/>
    <property type="evidence" value="ECO:0007669"/>
    <property type="project" value="TreeGrafter"/>
</dbReference>
<evidence type="ECO:0000256" key="2">
    <source>
        <dbReference type="SAM" id="MobiDB-lite"/>
    </source>
</evidence>
<name>A0A4S4FGF2_9MICO</name>
<dbReference type="PANTHER" id="PTHR30036">
    <property type="entry name" value="D-XYLOSE-BINDING PERIPLASMIC PROTEIN"/>
    <property type="match status" value="1"/>
</dbReference>
<comment type="subcellular location">
    <subcellularLocation>
        <location evidence="1">Cell envelope</location>
    </subcellularLocation>
</comment>
<dbReference type="InterPro" id="IPR050555">
    <property type="entry name" value="Bact_Solute-Bind_Prot2"/>
</dbReference>
<dbReference type="InterPro" id="IPR028082">
    <property type="entry name" value="Peripla_BP_I"/>
</dbReference>
<dbReference type="Pfam" id="PF13407">
    <property type="entry name" value="Peripla_BP_4"/>
    <property type="match status" value="1"/>
</dbReference>
<protein>
    <submittedName>
        <fullName evidence="4">Sugar ABC transporter substrate-binding protein</fullName>
    </submittedName>
</protein>
<dbReference type="InterPro" id="IPR025997">
    <property type="entry name" value="SBP_2_dom"/>
</dbReference>
<dbReference type="AlphaFoldDB" id="A0A4S4FGF2"/>
<gene>
    <name evidence="4" type="ORF">E6C64_11455</name>
</gene>
<comment type="caution">
    <text evidence="4">The sequence shown here is derived from an EMBL/GenBank/DDBJ whole genome shotgun (WGS) entry which is preliminary data.</text>
</comment>
<dbReference type="GO" id="GO:0030288">
    <property type="term" value="C:outer membrane-bounded periplasmic space"/>
    <property type="evidence" value="ECO:0007669"/>
    <property type="project" value="TreeGrafter"/>
</dbReference>
<feature type="compositionally biased region" description="Basic and acidic residues" evidence="2">
    <location>
        <begin position="363"/>
        <end position="378"/>
    </location>
</feature>
<sequence length="385" mass="40265">MRPSRHLDLRPHWRSTRITFPTSKKRATMHIKYSFRRVAVIVAAAALSLGALSACSSGDSGGAGGSSDDGDFTVGVLVAGHDAPWEEQQADVATALAEKRGWTTIVLTYDNDPSTFTRNVSTLISKKVDAVVGFMVATGANAAAQQRFEAAGIPVITYDIAQDGWYFVGVDNAASGKLNGEAFGNALKEKWDCDVDLVLEGHQSAAGAVDEQRTGGEAEGLLSVCPDIPESAFQSFDSDGTAAAAQPAARNLLTANPNAKHIAVVGINDINVQAALDAQNQLGGDAEILGWGQDGGLIGTDAASPNMLGSAFYFLEGYPHYSFQILDKIAAGNPPEMADTAANGLLIPPCVVTAAEAADVPSGDERTKEIGEKDEAGHDLFCPTK</sequence>
<evidence type="ECO:0000256" key="1">
    <source>
        <dbReference type="ARBA" id="ARBA00004196"/>
    </source>
</evidence>
<organism evidence="4 5">
    <name type="scientific">Naasia lichenicola</name>
    <dbReference type="NCBI Taxonomy" id="2565933"/>
    <lineage>
        <taxon>Bacteria</taxon>
        <taxon>Bacillati</taxon>
        <taxon>Actinomycetota</taxon>
        <taxon>Actinomycetes</taxon>
        <taxon>Micrococcales</taxon>
        <taxon>Microbacteriaceae</taxon>
        <taxon>Naasia</taxon>
    </lineage>
</organism>
<accession>A0A4S4FGF2</accession>
<proteinExistence type="predicted"/>
<dbReference type="SUPFAM" id="SSF53822">
    <property type="entry name" value="Periplasmic binding protein-like I"/>
    <property type="match status" value="1"/>
</dbReference>